<dbReference type="GO" id="GO:0005524">
    <property type="term" value="F:ATP binding"/>
    <property type="evidence" value="ECO:0007669"/>
    <property type="project" value="InterPro"/>
</dbReference>
<dbReference type="GO" id="GO:0006270">
    <property type="term" value="P:DNA replication initiation"/>
    <property type="evidence" value="ECO:0007669"/>
    <property type="project" value="InterPro"/>
</dbReference>
<dbReference type="EMBL" id="DPRK01000284">
    <property type="protein sequence ID" value="HCY83281.1"/>
    <property type="molecule type" value="Genomic_DNA"/>
</dbReference>
<dbReference type="Proteomes" id="UP000263268">
    <property type="component" value="Unassembled WGS sequence"/>
</dbReference>
<reference evidence="2 3" key="1">
    <citation type="journal article" date="2018" name="Nat. Biotechnol.">
        <title>A standardized bacterial taxonomy based on genome phylogeny substantially revises the tree of life.</title>
        <authorList>
            <person name="Parks D.H."/>
            <person name="Chuvochina M."/>
            <person name="Waite D.W."/>
            <person name="Rinke C."/>
            <person name="Skarshewski A."/>
            <person name="Chaumeil P.A."/>
            <person name="Hugenholtz P."/>
        </authorList>
    </citation>
    <scope>NUCLEOTIDE SEQUENCE [LARGE SCALE GENOMIC DNA]</scope>
    <source>
        <strain evidence="2">UBA10227</strain>
    </source>
</reference>
<gene>
    <name evidence="2" type="ORF">DHV22_17610</name>
</gene>
<proteinExistence type="predicted"/>
<evidence type="ECO:0000313" key="3">
    <source>
        <dbReference type="Proteomes" id="UP000263268"/>
    </source>
</evidence>
<dbReference type="AlphaFoldDB" id="A0A3D6BVM4"/>
<dbReference type="InterPro" id="IPR013159">
    <property type="entry name" value="DnaA_C"/>
</dbReference>
<accession>A0A3D6BVM4</accession>
<dbReference type="SUPFAM" id="SSF48295">
    <property type="entry name" value="TrpR-like"/>
    <property type="match status" value="1"/>
</dbReference>
<protein>
    <recommendedName>
        <fullName evidence="1">Chromosomal replication initiator DnaA C-terminal domain-containing protein</fullName>
    </recommendedName>
</protein>
<sequence length="132" mass="16089">MKIEHIKDLIEEKTKLKLQTDSRLQHLVYTRAVLFTLCKKYTTSTLYEIGKLVGRDHASVLHGIKLYNQVIQRYDDRYKDLYNEIEFKIRVHLKLSLKHKDIKYYKHKYGKILVEHRQLLRKYRNLQKKTND</sequence>
<dbReference type="InterPro" id="IPR010921">
    <property type="entry name" value="Trp_repressor/repl_initiator"/>
</dbReference>
<dbReference type="Pfam" id="PF08299">
    <property type="entry name" value="Bac_DnaA_C"/>
    <property type="match status" value="1"/>
</dbReference>
<comment type="caution">
    <text evidence="2">The sequence shown here is derived from an EMBL/GenBank/DDBJ whole genome shotgun (WGS) entry which is preliminary data.</text>
</comment>
<feature type="domain" description="Chromosomal replication initiator DnaA C-terminal" evidence="1">
    <location>
        <begin position="2"/>
        <end position="67"/>
    </location>
</feature>
<evidence type="ECO:0000259" key="1">
    <source>
        <dbReference type="SMART" id="SM00760"/>
    </source>
</evidence>
<organism evidence="2 3">
    <name type="scientific">Xanthomarina gelatinilytica</name>
    <dbReference type="NCBI Taxonomy" id="1137281"/>
    <lineage>
        <taxon>Bacteria</taxon>
        <taxon>Pseudomonadati</taxon>
        <taxon>Bacteroidota</taxon>
        <taxon>Flavobacteriia</taxon>
        <taxon>Flavobacteriales</taxon>
        <taxon>Flavobacteriaceae</taxon>
        <taxon>Xanthomarina</taxon>
    </lineage>
</organism>
<dbReference type="GO" id="GO:0043565">
    <property type="term" value="F:sequence-specific DNA binding"/>
    <property type="evidence" value="ECO:0007669"/>
    <property type="project" value="InterPro"/>
</dbReference>
<name>A0A3D6BVM4_9FLAO</name>
<dbReference type="GO" id="GO:0006275">
    <property type="term" value="P:regulation of DNA replication"/>
    <property type="evidence" value="ECO:0007669"/>
    <property type="project" value="InterPro"/>
</dbReference>
<dbReference type="SMART" id="SM00760">
    <property type="entry name" value="Bac_DnaA_C"/>
    <property type="match status" value="1"/>
</dbReference>
<dbReference type="Gene3D" id="1.10.1750.10">
    <property type="match status" value="1"/>
</dbReference>
<evidence type="ECO:0000313" key="2">
    <source>
        <dbReference type="EMBL" id="HCY83281.1"/>
    </source>
</evidence>